<accession>A0A7W7FVL6</accession>
<dbReference type="EMBL" id="JACHMH010000001">
    <property type="protein sequence ID" value="MBB4679417.1"/>
    <property type="molecule type" value="Genomic_DNA"/>
</dbReference>
<sequence length="55" mass="5925">MASPSTGPWTTTPNLGLLTPAERTGGNYRPSDVEHIALVRCMEDQALPLEEIDTA</sequence>
<dbReference type="Gene3D" id="1.10.1660.10">
    <property type="match status" value="1"/>
</dbReference>
<gene>
    <name evidence="3" type="ORF">HNR67_005535</name>
</gene>
<evidence type="ECO:0000313" key="4">
    <source>
        <dbReference type="Proteomes" id="UP000533598"/>
    </source>
</evidence>
<dbReference type="PROSITE" id="PS50937">
    <property type="entry name" value="HTH_MERR_2"/>
    <property type="match status" value="1"/>
</dbReference>
<dbReference type="AlphaFoldDB" id="A0A7W7FVL6"/>
<evidence type="ECO:0000256" key="1">
    <source>
        <dbReference type="SAM" id="MobiDB-lite"/>
    </source>
</evidence>
<feature type="compositionally biased region" description="Polar residues" evidence="1">
    <location>
        <begin position="1"/>
        <end position="14"/>
    </location>
</feature>
<comment type="caution">
    <text evidence="3">The sequence shown here is derived from an EMBL/GenBank/DDBJ whole genome shotgun (WGS) entry which is preliminary data.</text>
</comment>
<protein>
    <submittedName>
        <fullName evidence="3">DNA-binding transcriptional MerR regulator</fullName>
    </submittedName>
</protein>
<keyword evidence="3" id="KW-0238">DNA-binding</keyword>
<evidence type="ECO:0000313" key="3">
    <source>
        <dbReference type="EMBL" id="MBB4679417.1"/>
    </source>
</evidence>
<dbReference type="GO" id="GO:0003677">
    <property type="term" value="F:DNA binding"/>
    <property type="evidence" value="ECO:0007669"/>
    <property type="project" value="UniProtKB-KW"/>
</dbReference>
<feature type="region of interest" description="Disordered" evidence="1">
    <location>
        <begin position="1"/>
        <end position="28"/>
    </location>
</feature>
<proteinExistence type="predicted"/>
<name>A0A7W7FVL6_9PSEU</name>
<dbReference type="InterPro" id="IPR000551">
    <property type="entry name" value="MerR-type_HTH_dom"/>
</dbReference>
<evidence type="ECO:0000259" key="2">
    <source>
        <dbReference type="PROSITE" id="PS50937"/>
    </source>
</evidence>
<keyword evidence="4" id="KW-1185">Reference proteome</keyword>
<reference evidence="3 4" key="1">
    <citation type="submission" date="2020-08" db="EMBL/GenBank/DDBJ databases">
        <title>Sequencing the genomes of 1000 actinobacteria strains.</title>
        <authorList>
            <person name="Klenk H.-P."/>
        </authorList>
    </citation>
    <scope>NUCLEOTIDE SEQUENCE [LARGE SCALE GENOMIC DNA]</scope>
    <source>
        <strain evidence="3 4">DSM 44230</strain>
    </source>
</reference>
<organism evidence="3 4">
    <name type="scientific">Crossiella cryophila</name>
    <dbReference type="NCBI Taxonomy" id="43355"/>
    <lineage>
        <taxon>Bacteria</taxon>
        <taxon>Bacillati</taxon>
        <taxon>Actinomycetota</taxon>
        <taxon>Actinomycetes</taxon>
        <taxon>Pseudonocardiales</taxon>
        <taxon>Pseudonocardiaceae</taxon>
        <taxon>Crossiella</taxon>
    </lineage>
</organism>
<dbReference type="GO" id="GO:0006355">
    <property type="term" value="P:regulation of DNA-templated transcription"/>
    <property type="evidence" value="ECO:0007669"/>
    <property type="project" value="InterPro"/>
</dbReference>
<dbReference type="Proteomes" id="UP000533598">
    <property type="component" value="Unassembled WGS sequence"/>
</dbReference>
<feature type="domain" description="HTH merR-type" evidence="2">
    <location>
        <begin position="15"/>
        <end position="55"/>
    </location>
</feature>
<dbReference type="RefSeq" id="WP_185005172.1">
    <property type="nucleotide sequence ID" value="NZ_BAAAUI010000001.1"/>
</dbReference>